<protein>
    <recommendedName>
        <fullName evidence="3">Integrase catalytic domain-containing protein</fullName>
    </recommendedName>
</protein>
<dbReference type="PANTHER" id="PTHR35004">
    <property type="entry name" value="TRANSPOSASE RV3428C-RELATED"/>
    <property type="match status" value="1"/>
</dbReference>
<reference evidence="1 2" key="1">
    <citation type="submission" date="2019-03" db="EMBL/GenBank/DDBJ databases">
        <title>Genomic Encyclopedia of Type Strains, Phase IV (KMG-IV): sequencing the most valuable type-strain genomes for metagenomic binning, comparative biology and taxonomic classification.</title>
        <authorList>
            <person name="Goeker M."/>
        </authorList>
    </citation>
    <scope>NUCLEOTIDE SEQUENCE [LARGE SCALE GENOMIC DNA]</scope>
    <source>
        <strain evidence="1 2">DSM 19377</strain>
    </source>
</reference>
<organism evidence="1 2">
    <name type="scientific">Scopulibacillus darangshiensis</name>
    <dbReference type="NCBI Taxonomy" id="442528"/>
    <lineage>
        <taxon>Bacteria</taxon>
        <taxon>Bacillati</taxon>
        <taxon>Bacillota</taxon>
        <taxon>Bacilli</taxon>
        <taxon>Bacillales</taxon>
        <taxon>Sporolactobacillaceae</taxon>
        <taxon>Scopulibacillus</taxon>
    </lineage>
</organism>
<evidence type="ECO:0008006" key="3">
    <source>
        <dbReference type="Google" id="ProtNLM"/>
    </source>
</evidence>
<dbReference type="EMBL" id="SLXK01000095">
    <property type="protein sequence ID" value="TCP16082.1"/>
    <property type="molecule type" value="Genomic_DNA"/>
</dbReference>
<evidence type="ECO:0000313" key="1">
    <source>
        <dbReference type="EMBL" id="TCP16082.1"/>
    </source>
</evidence>
<sequence length="272" mass="32453">EETVFTNEFLKFANFYRFEPQACNAYSGNEKGNVENKVGYIRYNFINPAPMINDLNQLTQLLEKQLTEDRNRIHYEKKRPINELLEEEHQFLRALPDEEYPVFKEEKAKANKYGEIVIDKTKVYIPKGYNYSQLTIIKYWDRFKVLSPHGEILYEDYRPYMHKSHKIPWDSILKSWLAKPRVVDYSRHAAYLPGRIAEYIKVTNYDIRKERMKWLISLLATYEMAEINEQFYELVGMQPSMLQEPDNHPYDIDWAKYDQLQNLTGVAGGHDE</sequence>
<gene>
    <name evidence="1" type="ORF">EV207_1951</name>
</gene>
<dbReference type="AlphaFoldDB" id="A0A4R2N5E4"/>
<keyword evidence="2" id="KW-1185">Reference proteome</keyword>
<proteinExistence type="predicted"/>
<feature type="non-terminal residue" evidence="1">
    <location>
        <position position="1"/>
    </location>
</feature>
<comment type="caution">
    <text evidence="1">The sequence shown here is derived from an EMBL/GenBank/DDBJ whole genome shotgun (WGS) entry which is preliminary data.</text>
</comment>
<dbReference type="PANTHER" id="PTHR35004:SF7">
    <property type="entry name" value="INTEGRASE PROTEIN"/>
    <property type="match status" value="1"/>
</dbReference>
<dbReference type="Proteomes" id="UP000295416">
    <property type="component" value="Unassembled WGS sequence"/>
</dbReference>
<name>A0A4R2N5E4_9BACL</name>
<accession>A0A4R2N5E4</accession>
<evidence type="ECO:0000313" key="2">
    <source>
        <dbReference type="Proteomes" id="UP000295416"/>
    </source>
</evidence>